<feature type="coiled-coil region" evidence="1">
    <location>
        <begin position="525"/>
        <end position="556"/>
    </location>
</feature>
<dbReference type="SMART" id="SM00487">
    <property type="entry name" value="DEXDc"/>
    <property type="match status" value="1"/>
</dbReference>
<dbReference type="Gene3D" id="3.40.50.300">
    <property type="entry name" value="P-loop containing nucleotide triphosphate hydrolases"/>
    <property type="match status" value="2"/>
</dbReference>
<dbReference type="PANTHER" id="PTHR10799">
    <property type="entry name" value="SNF2/RAD54 HELICASE FAMILY"/>
    <property type="match status" value="1"/>
</dbReference>
<evidence type="ECO:0000259" key="2">
    <source>
        <dbReference type="PROSITE" id="PS51192"/>
    </source>
</evidence>
<dbReference type="GO" id="GO:0004386">
    <property type="term" value="F:helicase activity"/>
    <property type="evidence" value="ECO:0007669"/>
    <property type="project" value="UniProtKB-KW"/>
</dbReference>
<dbReference type="Pfam" id="PF00271">
    <property type="entry name" value="Helicase_C"/>
    <property type="match status" value="1"/>
</dbReference>
<name>A0A1V0SCT3_9VIRU</name>
<dbReference type="PROSITE" id="PS51192">
    <property type="entry name" value="HELICASE_ATP_BIND_1"/>
    <property type="match status" value="1"/>
</dbReference>
<keyword evidence="4" id="KW-0067">ATP-binding</keyword>
<proteinExistence type="predicted"/>
<dbReference type="InterPro" id="IPR027417">
    <property type="entry name" value="P-loop_NTPase"/>
</dbReference>
<dbReference type="InterPro" id="IPR000330">
    <property type="entry name" value="SNF2_N"/>
</dbReference>
<accession>A0A1V0SCT3</accession>
<dbReference type="EMBL" id="KY684085">
    <property type="protein sequence ID" value="ARF09527.1"/>
    <property type="molecule type" value="Genomic_DNA"/>
</dbReference>
<gene>
    <name evidence="4" type="ORF">Indivirus_1_150</name>
</gene>
<feature type="domain" description="Helicase ATP-binding" evidence="2">
    <location>
        <begin position="53"/>
        <end position="229"/>
    </location>
</feature>
<evidence type="ECO:0000256" key="1">
    <source>
        <dbReference type="SAM" id="Coils"/>
    </source>
</evidence>
<evidence type="ECO:0000313" key="4">
    <source>
        <dbReference type="EMBL" id="ARF09527.1"/>
    </source>
</evidence>
<dbReference type="PROSITE" id="PS51194">
    <property type="entry name" value="HELICASE_CTER"/>
    <property type="match status" value="1"/>
</dbReference>
<dbReference type="InterPro" id="IPR014001">
    <property type="entry name" value="Helicase_ATP-bd"/>
</dbReference>
<keyword evidence="1" id="KW-0175">Coiled coil</keyword>
<keyword evidence="4" id="KW-0378">Hydrolase</keyword>
<protein>
    <submittedName>
        <fullName evidence="4">SNF2-like helicase</fullName>
    </submittedName>
</protein>
<reference evidence="4" key="1">
    <citation type="journal article" date="2017" name="Science">
        <title>Giant viruses with an expanded complement of translation system components.</title>
        <authorList>
            <person name="Schulz F."/>
            <person name="Yutin N."/>
            <person name="Ivanova N.N."/>
            <person name="Ortega D.R."/>
            <person name="Lee T.K."/>
            <person name="Vierheilig J."/>
            <person name="Daims H."/>
            <person name="Horn M."/>
            <person name="Wagner M."/>
            <person name="Jensen G.J."/>
            <person name="Kyrpides N.C."/>
            <person name="Koonin E.V."/>
            <person name="Woyke T."/>
        </authorList>
    </citation>
    <scope>NUCLEOTIDE SEQUENCE</scope>
    <source>
        <strain evidence="4">ILV1</strain>
    </source>
</reference>
<keyword evidence="4" id="KW-0547">Nucleotide-binding</keyword>
<dbReference type="GO" id="GO:0005524">
    <property type="term" value="F:ATP binding"/>
    <property type="evidence" value="ECO:0007669"/>
    <property type="project" value="InterPro"/>
</dbReference>
<dbReference type="SUPFAM" id="SSF52540">
    <property type="entry name" value="P-loop containing nucleoside triphosphate hydrolases"/>
    <property type="match status" value="2"/>
</dbReference>
<evidence type="ECO:0000259" key="3">
    <source>
        <dbReference type="PROSITE" id="PS51194"/>
    </source>
</evidence>
<dbReference type="InterPro" id="IPR001650">
    <property type="entry name" value="Helicase_C-like"/>
</dbReference>
<sequence length="581" mass="67469">MSYPDIKDEDFIKKITKKYNKYKIPKKKKSFDQICFPKEFELQLPQQFLSKFINPNTPYKGVLIYHRIGAGKTCTAVQIGEAWKHKRKIIVVVPASLVGNFRGELRSQCAKNAYITDKEREKLKTLHPSSKEYKEIIETSNDRINKYYQIYSYNKFVELVQDNDINLRNSILIIDEIQNMISDGGTFYNVLYDAIYDAPSDLRVVLLSATPMFDKPVEIALTMNLLRIPFSLPTGIEFEREFIKVLQNKRTSKYSYQAKNLDVFKERIRGYVSFFRGAPYYVFPDTKIKYVKCEMEEFQYKSYVTVMQNESQNKEQEKMRTVRAFRKGQILKLPNNFFIGARLISNVAFPNRGINEKGFKSFTGKHLELENLKNYSIKFYTIMKKINSCPGPVFIYSNFLEYGGLKSFAKVLEAQGYKNYVEYGEGKKRYAMMTGDESGKLKDEIKAVYNQAGNINGSKLKVLLLSSSSKEGLSLQNVRQVHILEPYWNGALLQQVMGRAIRYCSHKALPEEKRQCKVYIYMSTHENEMETIDQYIAKLAKQKDKLINEFELAMKEVAIDCELNKNGNVFPDLGEEDIVCE</sequence>
<dbReference type="Pfam" id="PF00176">
    <property type="entry name" value="SNF2-rel_dom"/>
    <property type="match status" value="1"/>
</dbReference>
<feature type="domain" description="Helicase C-terminal" evidence="3">
    <location>
        <begin position="381"/>
        <end position="558"/>
    </location>
</feature>
<organism evidence="4">
    <name type="scientific">Indivirus ILV1</name>
    <dbReference type="NCBI Taxonomy" id="1977633"/>
    <lineage>
        <taxon>Viruses</taxon>
        <taxon>Varidnaviria</taxon>
        <taxon>Bamfordvirae</taxon>
        <taxon>Nucleocytoviricota</taxon>
        <taxon>Megaviricetes</taxon>
        <taxon>Imitervirales</taxon>
        <taxon>Mimiviridae</taxon>
        <taxon>Klosneuvirinae</taxon>
        <taxon>Indivirus</taxon>
    </lineage>
</organism>
<keyword evidence="4" id="KW-0347">Helicase</keyword>